<feature type="signal peptide" evidence="1">
    <location>
        <begin position="1"/>
        <end position="34"/>
    </location>
</feature>
<feature type="chain" id="PRO_5016401699" evidence="1">
    <location>
        <begin position="35"/>
        <end position="533"/>
    </location>
</feature>
<name>A0A317EEU9_9PROT</name>
<keyword evidence="3" id="KW-1185">Reference proteome</keyword>
<dbReference type="Gene3D" id="1.25.40.10">
    <property type="entry name" value="Tetratricopeptide repeat domain"/>
    <property type="match status" value="2"/>
</dbReference>
<dbReference type="Proteomes" id="UP000245461">
    <property type="component" value="Unassembled WGS sequence"/>
</dbReference>
<dbReference type="AlphaFoldDB" id="A0A317EEU9"/>
<reference evidence="2 3" key="1">
    <citation type="submission" date="2018-05" db="EMBL/GenBank/DDBJ databases">
        <title>Zavarzinia sp. HR-AS.</title>
        <authorList>
            <person name="Lee Y."/>
            <person name="Jeon C.O."/>
        </authorList>
    </citation>
    <scope>NUCLEOTIDE SEQUENCE [LARGE SCALE GENOMIC DNA]</scope>
    <source>
        <strain evidence="2 3">HR-AS</strain>
    </source>
</reference>
<dbReference type="RefSeq" id="WP_109903289.1">
    <property type="nucleotide sequence ID" value="NZ_QGLE01000002.1"/>
</dbReference>
<proteinExistence type="predicted"/>
<accession>A0A317EEU9</accession>
<sequence>MFSKLYPSVVRRLLASTMGLAGLWLSIGAGPAQAAISSDDLINAALASANQIPDGNERGMVVSSIAEERAKAGDWGAVDRILADIADVSVRDDALSQSAIIAAAAGEAERAMALVGRLSDVDGQRDATAAVAAALVRQGSVSVGIGLARAVDDTEQRFRALVDVARAMAARQDPAAGRILDDAMAVLAQVSDPGLLGRLRQSAAQAAVGMYDVPRALAIADSIPDSARRLQVLRNAALGFARAGETAGAVAAADRALEHLGDAPDAREQAFVLLDLGTALGLAGDGERARQAFAGAVEAVRGLTPETLGEIQGYVPGAAIAGNLTGFGIEFARALPDIVVRDIALRGAVAALVDAGRLAEAQAIAGEIQDGQIRDAALQYIVNGAAEAANVQVAAAAAEAIAGQQARQSATGAVAERLARNGDVNGAFDALGRMTESPEREDVALELAGIFADSGNVEAVQRAVAEVQSTENREIGTANLALAQLAAGNAVAGLEAARGLSEPTLRALVLARIATRIGAQPLDAAPLQTPPAE</sequence>
<evidence type="ECO:0000313" key="3">
    <source>
        <dbReference type="Proteomes" id="UP000245461"/>
    </source>
</evidence>
<comment type="caution">
    <text evidence="2">The sequence shown here is derived from an EMBL/GenBank/DDBJ whole genome shotgun (WGS) entry which is preliminary data.</text>
</comment>
<dbReference type="EMBL" id="QGLE01000002">
    <property type="protein sequence ID" value="PWR25142.1"/>
    <property type="molecule type" value="Genomic_DNA"/>
</dbReference>
<gene>
    <name evidence="2" type="ORF">DKG74_05095</name>
</gene>
<organism evidence="2 3">
    <name type="scientific">Zavarzinia aquatilis</name>
    <dbReference type="NCBI Taxonomy" id="2211142"/>
    <lineage>
        <taxon>Bacteria</taxon>
        <taxon>Pseudomonadati</taxon>
        <taxon>Pseudomonadota</taxon>
        <taxon>Alphaproteobacteria</taxon>
        <taxon>Rhodospirillales</taxon>
        <taxon>Zavarziniaceae</taxon>
        <taxon>Zavarzinia</taxon>
    </lineage>
</organism>
<keyword evidence="1" id="KW-0732">Signal</keyword>
<evidence type="ECO:0000256" key="1">
    <source>
        <dbReference type="SAM" id="SignalP"/>
    </source>
</evidence>
<dbReference type="InterPro" id="IPR011990">
    <property type="entry name" value="TPR-like_helical_dom_sf"/>
</dbReference>
<evidence type="ECO:0000313" key="2">
    <source>
        <dbReference type="EMBL" id="PWR25142.1"/>
    </source>
</evidence>
<protein>
    <submittedName>
        <fullName evidence="2">Uncharacterized protein</fullName>
    </submittedName>
</protein>
<dbReference type="OrthoDB" id="7256125at2"/>